<dbReference type="AlphaFoldDB" id="A0A512AW01"/>
<protein>
    <submittedName>
        <fullName evidence="1">Uncharacterized protein</fullName>
    </submittedName>
</protein>
<organism evidence="1 2">
    <name type="scientific">Adhaeribacter aerolatus</name>
    <dbReference type="NCBI Taxonomy" id="670289"/>
    <lineage>
        <taxon>Bacteria</taxon>
        <taxon>Pseudomonadati</taxon>
        <taxon>Bacteroidota</taxon>
        <taxon>Cytophagia</taxon>
        <taxon>Cytophagales</taxon>
        <taxon>Hymenobacteraceae</taxon>
        <taxon>Adhaeribacter</taxon>
    </lineage>
</organism>
<evidence type="ECO:0000313" key="1">
    <source>
        <dbReference type="EMBL" id="GEO03885.1"/>
    </source>
</evidence>
<dbReference type="OrthoDB" id="2615562at2"/>
<gene>
    <name evidence="1" type="ORF">AAE02nite_15490</name>
</gene>
<comment type="caution">
    <text evidence="1">The sequence shown here is derived from an EMBL/GenBank/DDBJ whole genome shotgun (WGS) entry which is preliminary data.</text>
</comment>
<dbReference type="EMBL" id="BJYS01000008">
    <property type="protein sequence ID" value="GEO03885.1"/>
    <property type="molecule type" value="Genomic_DNA"/>
</dbReference>
<name>A0A512AW01_9BACT</name>
<keyword evidence="2" id="KW-1185">Reference proteome</keyword>
<sequence>MRNLYNLIDKQFAYNKLKNIFYKQYPTTSWFAPATSDFLAKNLLLLKQIKATGDDKIIDLLLTKALNTFYSINQYYYFGRTHQVMLEKIYQKLLNQVRAASSKEALNTIALTHQRNLQNWLKASNPFAENIYGNTAEFINQPVTCAEYSAAHQIRLLNINVQALREPVLDVGCGQAAYLVEYLRSLGLEARGLDRCATENNYLNKTDWFDYRFKEKYWGTIISNVGFSNQFVHHHLRTDGDFVAYAKKYMEILNALQVKGTFYYAPHLPFIEQYLESTHFKILNKSIFGTDFALTKITRLR</sequence>
<dbReference type="SUPFAM" id="SSF53335">
    <property type="entry name" value="S-adenosyl-L-methionine-dependent methyltransferases"/>
    <property type="match status" value="1"/>
</dbReference>
<dbReference type="RefSeq" id="WP_146896708.1">
    <property type="nucleotide sequence ID" value="NZ_BJYS01000008.1"/>
</dbReference>
<dbReference type="Proteomes" id="UP000321532">
    <property type="component" value="Unassembled WGS sequence"/>
</dbReference>
<evidence type="ECO:0000313" key="2">
    <source>
        <dbReference type="Proteomes" id="UP000321532"/>
    </source>
</evidence>
<proteinExistence type="predicted"/>
<reference evidence="1 2" key="1">
    <citation type="submission" date="2019-07" db="EMBL/GenBank/DDBJ databases">
        <title>Whole genome shotgun sequence of Adhaeribacter aerolatus NBRC 106133.</title>
        <authorList>
            <person name="Hosoyama A."/>
            <person name="Uohara A."/>
            <person name="Ohji S."/>
            <person name="Ichikawa N."/>
        </authorList>
    </citation>
    <scope>NUCLEOTIDE SEQUENCE [LARGE SCALE GENOMIC DNA]</scope>
    <source>
        <strain evidence="1 2">NBRC 106133</strain>
    </source>
</reference>
<dbReference type="InterPro" id="IPR029063">
    <property type="entry name" value="SAM-dependent_MTases_sf"/>
</dbReference>
<accession>A0A512AW01</accession>